<evidence type="ECO:0000313" key="1">
    <source>
        <dbReference type="EMBL" id="QSS61923.1"/>
    </source>
</evidence>
<proteinExistence type="predicted"/>
<dbReference type="AlphaFoldDB" id="A0A8A1MB25"/>
<dbReference type="Proteomes" id="UP000663671">
    <property type="component" value="Chromosome 5"/>
</dbReference>
<reference evidence="1" key="1">
    <citation type="submission" date="2021-01" db="EMBL/GenBank/DDBJ databases">
        <title>Chromosome-level genome assembly of a human fungal pathogen reveals clustering of transcriptionally co-regulated genes.</title>
        <authorList>
            <person name="Voorhies M."/>
            <person name="Cohen S."/>
            <person name="Shea T.P."/>
            <person name="Petrus S."/>
            <person name="Munoz J.F."/>
            <person name="Poplawski S."/>
            <person name="Goldman W.E."/>
            <person name="Michael T."/>
            <person name="Cuomo C.A."/>
            <person name="Sil A."/>
            <person name="Beyhan S."/>
        </authorList>
    </citation>
    <scope>NUCLEOTIDE SEQUENCE</scope>
    <source>
        <strain evidence="1">WU24</strain>
    </source>
</reference>
<protein>
    <submittedName>
        <fullName evidence="1">Uncharacterized protein</fullName>
    </submittedName>
</protein>
<sequence length="123" mass="13712">MTAYDKFVWFHGVFHTARISRKNTGLKLKLKKVLPKFNNLKWTLRFVDESVQETVEGFSPYISLYGVRSNLFSDKNTPGAELSSIVLAAASTILALNKPSLPDYPGGVPGTIMYHGLFTPSIF</sequence>
<evidence type="ECO:0000313" key="2">
    <source>
        <dbReference type="Proteomes" id="UP000663671"/>
    </source>
</evidence>
<gene>
    <name evidence="1" type="ORF">I7I51_04100</name>
</gene>
<dbReference type="VEuPathDB" id="FungiDB:I7I51_04100"/>
<accession>A0A8A1MB25</accession>
<name>A0A8A1MB25_AJECA</name>
<dbReference type="EMBL" id="CP069111">
    <property type="protein sequence ID" value="QSS61923.1"/>
    <property type="molecule type" value="Genomic_DNA"/>
</dbReference>
<organism evidence="1 2">
    <name type="scientific">Ajellomyces capsulatus</name>
    <name type="common">Darling's disease fungus</name>
    <name type="synonym">Histoplasma capsulatum</name>
    <dbReference type="NCBI Taxonomy" id="5037"/>
    <lineage>
        <taxon>Eukaryota</taxon>
        <taxon>Fungi</taxon>
        <taxon>Dikarya</taxon>
        <taxon>Ascomycota</taxon>
        <taxon>Pezizomycotina</taxon>
        <taxon>Eurotiomycetes</taxon>
        <taxon>Eurotiomycetidae</taxon>
        <taxon>Onygenales</taxon>
        <taxon>Ajellomycetaceae</taxon>
        <taxon>Histoplasma</taxon>
    </lineage>
</organism>